<accession>A0ABZ2YR27</accession>
<dbReference type="RefSeq" id="WP_341836630.1">
    <property type="nucleotide sequence ID" value="NZ_CP149822.1"/>
</dbReference>
<evidence type="ECO:0000313" key="1">
    <source>
        <dbReference type="EMBL" id="WZN41782.1"/>
    </source>
</evidence>
<evidence type="ECO:0000313" key="2">
    <source>
        <dbReference type="Proteomes" id="UP001485459"/>
    </source>
</evidence>
<dbReference type="EMBL" id="CP149822">
    <property type="protein sequence ID" value="WZN41782.1"/>
    <property type="molecule type" value="Genomic_DNA"/>
</dbReference>
<reference evidence="2" key="1">
    <citation type="submission" date="2024-03" db="EMBL/GenBank/DDBJ databases">
        <title>Chitinophaga horti sp. nov., isolated from garden soil.</title>
        <authorList>
            <person name="Lee D.S."/>
            <person name="Han D.M."/>
            <person name="Baek J.H."/>
            <person name="Choi D.G."/>
            <person name="Jeon J.H."/>
            <person name="Jeon C.O."/>
        </authorList>
    </citation>
    <scope>NUCLEOTIDE SEQUENCE [LARGE SCALE GENOMIC DNA]</scope>
    <source>
        <strain evidence="2">GPA1</strain>
    </source>
</reference>
<dbReference type="Gene3D" id="2.60.120.200">
    <property type="match status" value="1"/>
</dbReference>
<proteinExistence type="predicted"/>
<name>A0ABZ2YR27_9BACT</name>
<organism evidence="1 2">
    <name type="scientific">Chitinophaga pollutisoli</name>
    <dbReference type="NCBI Taxonomy" id="3133966"/>
    <lineage>
        <taxon>Bacteria</taxon>
        <taxon>Pseudomonadati</taxon>
        <taxon>Bacteroidota</taxon>
        <taxon>Chitinophagia</taxon>
        <taxon>Chitinophagales</taxon>
        <taxon>Chitinophagaceae</taxon>
        <taxon>Chitinophaga</taxon>
    </lineage>
</organism>
<sequence>MTTRINLIVLAVSLSFAGCDKTDIIKTPSSGKDAVSFSSVTLPQHGDVIAVTVAGSGSKTDYNTGNYTFAGQRHMHLRSTDFDTATTAVPASNTKAGWQVHLGGIYPILGSSDFNNQATASGATLQLSGGPTHSGKWLKRQLTDSIKAAFPLNSRLRNWNLFDNSGYKSYVYVSFYLQSFHDDDPGKWFRMWWRRDLPSTDPQYNSNFWTSKEKNGSFTWSTESSVPGTKHYFHPMPSVVGVWNRMEFLFDFDNDQYRIYVNGKIVTDSTRGAYGPISGALGLNSTLRYALLGNTVDARLEEGHHLGWALPYVDHSPKRIELADSNDWSTKTKSVVQPVKSWNADNVEFILNQGDFADLDNKHIFYLDGATATYIGAL</sequence>
<dbReference type="Proteomes" id="UP001485459">
    <property type="component" value="Chromosome"/>
</dbReference>
<protein>
    <submittedName>
        <fullName evidence="1">Uncharacterized protein</fullName>
    </submittedName>
</protein>
<gene>
    <name evidence="1" type="ORF">WJU16_01865</name>
</gene>
<keyword evidence="2" id="KW-1185">Reference proteome</keyword>
<dbReference type="PROSITE" id="PS51257">
    <property type="entry name" value="PROKAR_LIPOPROTEIN"/>
    <property type="match status" value="1"/>
</dbReference>